<evidence type="ECO:0000259" key="2">
    <source>
        <dbReference type="Pfam" id="PF13240"/>
    </source>
</evidence>
<protein>
    <submittedName>
        <fullName evidence="3">Zinc ribbon protein</fullName>
    </submittedName>
</protein>
<name>A0A2V2YP47_9BACL</name>
<organism evidence="3 4">
    <name type="scientific">Paenibacillus cellulosilyticus</name>
    <dbReference type="NCBI Taxonomy" id="375489"/>
    <lineage>
        <taxon>Bacteria</taxon>
        <taxon>Bacillati</taxon>
        <taxon>Bacillota</taxon>
        <taxon>Bacilli</taxon>
        <taxon>Bacillales</taxon>
        <taxon>Paenibacillaceae</taxon>
        <taxon>Paenibacillus</taxon>
    </lineage>
</organism>
<keyword evidence="1" id="KW-0812">Transmembrane</keyword>
<comment type="caution">
    <text evidence="3">The sequence shown here is derived from an EMBL/GenBank/DDBJ whole genome shotgun (WGS) entry which is preliminary data.</text>
</comment>
<evidence type="ECO:0000256" key="1">
    <source>
        <dbReference type="SAM" id="Phobius"/>
    </source>
</evidence>
<keyword evidence="1" id="KW-1133">Transmembrane helix</keyword>
<sequence>MFCAKCGTELTDNSRFCGNCGEPNPSIVKPASSIVPKIRMSKRTKLITAGITGVVVVLAVVYAIAHYTYGPSSPEKLEATLQAAVDEHNVDKLADYLSDENADLTTIEKLDAFKQAFNDDTAANYKKGFKEALLAEQQFSKMNEFGIDWGDEGTIVFVKESNWRGTKWSYTIKPSSVTFEQQPEWTVVTSLATLPSNTGTLSIVWPAVYEYKSEVSNKYGGTQTIQGSVDLFHNQEATVSLTREVQAGITFLMPQIDGVGFTLNGVDFPALEEGQTRVRIAPVPAELKVAAKGTLLGRTIDITESVNGSENEEVNLSTLVSQAIAEDVAEVILNANVSWTKAKNAGTASLLTDIDPNSPIMSSFSQGMYEGGTETKVHLERIAIDPMSIEIYSDRIQVTAEEEYSYPGSTLSNNISSNTYTITKRSDTNGLWLTETSRNYFWSSDLLERNTAMIKTNPEKPVLGDSTVG</sequence>
<gene>
    <name evidence="3" type="ORF">DFQ01_11917</name>
</gene>
<dbReference type="AlphaFoldDB" id="A0A2V2YP47"/>
<evidence type="ECO:0000313" key="4">
    <source>
        <dbReference type="Proteomes" id="UP000246635"/>
    </source>
</evidence>
<dbReference type="EMBL" id="QGTQ01000019">
    <property type="protein sequence ID" value="PWV97935.1"/>
    <property type="molecule type" value="Genomic_DNA"/>
</dbReference>
<feature type="transmembrane region" description="Helical" evidence="1">
    <location>
        <begin position="46"/>
        <end position="69"/>
    </location>
</feature>
<keyword evidence="4" id="KW-1185">Reference proteome</keyword>
<keyword evidence="1" id="KW-0472">Membrane</keyword>
<dbReference type="Pfam" id="PF13240">
    <property type="entry name" value="Zn_Ribbon_1"/>
    <property type="match status" value="1"/>
</dbReference>
<dbReference type="OrthoDB" id="2480790at2"/>
<evidence type="ECO:0000313" key="3">
    <source>
        <dbReference type="EMBL" id="PWV97935.1"/>
    </source>
</evidence>
<feature type="domain" description="Zinc-ribbon" evidence="2">
    <location>
        <begin position="2"/>
        <end position="23"/>
    </location>
</feature>
<proteinExistence type="predicted"/>
<dbReference type="Proteomes" id="UP000246635">
    <property type="component" value="Unassembled WGS sequence"/>
</dbReference>
<dbReference type="InterPro" id="IPR026870">
    <property type="entry name" value="Zinc_ribbon_dom"/>
</dbReference>
<reference evidence="3 4" key="1">
    <citation type="submission" date="2018-05" db="EMBL/GenBank/DDBJ databases">
        <title>Genomic Encyclopedia of Type Strains, Phase III (KMG-III): the genomes of soil and plant-associated and newly described type strains.</title>
        <authorList>
            <person name="Whitman W."/>
        </authorList>
    </citation>
    <scope>NUCLEOTIDE SEQUENCE [LARGE SCALE GENOMIC DNA]</scope>
    <source>
        <strain evidence="3 4">CECT 5696</strain>
    </source>
</reference>
<accession>A0A2V2YP47</accession>